<dbReference type="SMART" id="SM00184">
    <property type="entry name" value="RING"/>
    <property type="match status" value="1"/>
</dbReference>
<reference evidence="5" key="1">
    <citation type="journal article" date="2017" name="Nature">
        <title>The genome of Chenopodium quinoa.</title>
        <authorList>
            <person name="Jarvis D.E."/>
            <person name="Ho Y.S."/>
            <person name="Lightfoot D.J."/>
            <person name="Schmoeckel S.M."/>
            <person name="Li B."/>
            <person name="Borm T.J.A."/>
            <person name="Ohyanagi H."/>
            <person name="Mineta K."/>
            <person name="Michell C.T."/>
            <person name="Saber N."/>
            <person name="Kharbatia N.M."/>
            <person name="Rupper R.R."/>
            <person name="Sharp A.R."/>
            <person name="Dally N."/>
            <person name="Boughton B.A."/>
            <person name="Woo Y.H."/>
            <person name="Gao G."/>
            <person name="Schijlen E.G.W.M."/>
            <person name="Guo X."/>
            <person name="Momin A.A."/>
            <person name="Negrao S."/>
            <person name="Al-Babili S."/>
            <person name="Gehring C."/>
            <person name="Roessner U."/>
            <person name="Jung C."/>
            <person name="Murphy K."/>
            <person name="Arold S.T."/>
            <person name="Gojobori T."/>
            <person name="van der Linden C.G."/>
            <person name="van Loo E.N."/>
            <person name="Jellen E.N."/>
            <person name="Maughan P.J."/>
            <person name="Tester M."/>
        </authorList>
    </citation>
    <scope>NUCLEOTIDE SEQUENCE [LARGE SCALE GENOMIC DNA]</scope>
    <source>
        <strain evidence="5">cv. PI 614886</strain>
    </source>
</reference>
<name>A0A803MM80_CHEQI</name>
<dbReference type="Proteomes" id="UP000596660">
    <property type="component" value="Unplaced"/>
</dbReference>
<dbReference type="AlphaFoldDB" id="A0A803MM80"/>
<dbReference type="GO" id="GO:0016567">
    <property type="term" value="P:protein ubiquitination"/>
    <property type="evidence" value="ECO:0007669"/>
    <property type="project" value="UniProtKB-UniPathway"/>
</dbReference>
<evidence type="ECO:0000259" key="4">
    <source>
        <dbReference type="PROSITE" id="PS50089"/>
    </source>
</evidence>
<dbReference type="PROSITE" id="PS50089">
    <property type="entry name" value="ZF_RING_2"/>
    <property type="match status" value="1"/>
</dbReference>
<protein>
    <recommendedName>
        <fullName evidence="4">RING-type domain-containing protein</fullName>
    </recommendedName>
</protein>
<dbReference type="PANTHER" id="PTHR45676:SF88">
    <property type="entry name" value="RING-H2 FINGER PROTEIN ATL33"/>
    <property type="match status" value="1"/>
</dbReference>
<organism evidence="5 6">
    <name type="scientific">Chenopodium quinoa</name>
    <name type="common">Quinoa</name>
    <dbReference type="NCBI Taxonomy" id="63459"/>
    <lineage>
        <taxon>Eukaryota</taxon>
        <taxon>Viridiplantae</taxon>
        <taxon>Streptophyta</taxon>
        <taxon>Embryophyta</taxon>
        <taxon>Tracheophyta</taxon>
        <taxon>Spermatophyta</taxon>
        <taxon>Magnoliopsida</taxon>
        <taxon>eudicotyledons</taxon>
        <taxon>Gunneridae</taxon>
        <taxon>Pentapetalae</taxon>
        <taxon>Caryophyllales</taxon>
        <taxon>Chenopodiaceae</taxon>
        <taxon>Chenopodioideae</taxon>
        <taxon>Atripliceae</taxon>
        <taxon>Chenopodium</taxon>
    </lineage>
</organism>
<dbReference type="SMR" id="A0A803MM80"/>
<dbReference type="CDD" id="cd16461">
    <property type="entry name" value="RING-H2_EL5-like"/>
    <property type="match status" value="1"/>
</dbReference>
<dbReference type="UniPathway" id="UPA00143"/>
<proteinExistence type="predicted"/>
<keyword evidence="1" id="KW-0862">Zinc</keyword>
<dbReference type="RefSeq" id="XP_021741224.1">
    <property type="nucleotide sequence ID" value="XM_021885532.1"/>
</dbReference>
<evidence type="ECO:0000256" key="1">
    <source>
        <dbReference type="PROSITE-ProRule" id="PRU00175"/>
    </source>
</evidence>
<sequence>MMSSISFIVMLLIMIIIPTILYTFFFLTSCPPNPLDLIRRLRPRRTGVETIIDPSRRSSSKVAEEEDGENTSNKDKNNIELVIASSSTLGKDDVDCPICLADFIEGEELRQLKICKHLFHRICIDKWLSSHCICPICRTIVSQKQAKIMKEREINRVLAARRDFDRHDHWQGLPDSAGLV</sequence>
<dbReference type="PANTHER" id="PTHR45676">
    <property type="entry name" value="RING-H2 FINGER PROTEIN ATL51-RELATED"/>
    <property type="match status" value="1"/>
</dbReference>
<accession>A0A803MM80</accession>
<dbReference type="KEGG" id="cqi:110707518"/>
<feature type="domain" description="RING-type" evidence="4">
    <location>
        <begin position="96"/>
        <end position="138"/>
    </location>
</feature>
<keyword evidence="6" id="KW-1185">Reference proteome</keyword>
<dbReference type="Gene3D" id="3.30.40.10">
    <property type="entry name" value="Zinc/RING finger domain, C3HC4 (zinc finger)"/>
    <property type="match status" value="1"/>
</dbReference>
<dbReference type="GO" id="GO:0008270">
    <property type="term" value="F:zinc ion binding"/>
    <property type="evidence" value="ECO:0007669"/>
    <property type="project" value="UniProtKB-KW"/>
</dbReference>
<dbReference type="OMA" id="TSRDDDW"/>
<keyword evidence="3" id="KW-1133">Transmembrane helix</keyword>
<keyword evidence="1" id="KW-0479">Metal-binding</keyword>
<keyword evidence="3" id="KW-0472">Membrane</keyword>
<keyword evidence="1" id="KW-0863">Zinc-finger</keyword>
<dbReference type="EnsemblPlants" id="AUR62032042-RA">
    <property type="protein sequence ID" value="AUR62032042-RA:cds"/>
    <property type="gene ID" value="AUR62032042"/>
</dbReference>
<feature type="region of interest" description="Disordered" evidence="2">
    <location>
        <begin position="54"/>
        <end position="74"/>
    </location>
</feature>
<dbReference type="OrthoDB" id="8062037at2759"/>
<dbReference type="Pfam" id="PF13639">
    <property type="entry name" value="zf-RING_2"/>
    <property type="match status" value="1"/>
</dbReference>
<evidence type="ECO:0000256" key="2">
    <source>
        <dbReference type="SAM" id="MobiDB-lite"/>
    </source>
</evidence>
<evidence type="ECO:0000313" key="5">
    <source>
        <dbReference type="EnsemblPlants" id="AUR62032042-RA:cds"/>
    </source>
</evidence>
<dbReference type="Gramene" id="AUR62032042-RA">
    <property type="protein sequence ID" value="AUR62032042-RA:cds"/>
    <property type="gene ID" value="AUR62032042"/>
</dbReference>
<gene>
    <name evidence="5" type="primary">LOC110707518</name>
</gene>
<feature type="transmembrane region" description="Helical" evidence="3">
    <location>
        <begin position="7"/>
        <end position="27"/>
    </location>
</feature>
<keyword evidence="3" id="KW-0812">Transmembrane</keyword>
<evidence type="ECO:0000256" key="3">
    <source>
        <dbReference type="SAM" id="Phobius"/>
    </source>
</evidence>
<dbReference type="InterPro" id="IPR013083">
    <property type="entry name" value="Znf_RING/FYVE/PHD"/>
</dbReference>
<dbReference type="SUPFAM" id="SSF57850">
    <property type="entry name" value="RING/U-box"/>
    <property type="match status" value="1"/>
</dbReference>
<evidence type="ECO:0000313" key="6">
    <source>
        <dbReference type="Proteomes" id="UP000596660"/>
    </source>
</evidence>
<reference evidence="5" key="2">
    <citation type="submission" date="2021-03" db="UniProtKB">
        <authorList>
            <consortium name="EnsemblPlants"/>
        </authorList>
    </citation>
    <scope>IDENTIFICATION</scope>
</reference>
<dbReference type="InterPro" id="IPR001841">
    <property type="entry name" value="Znf_RING"/>
</dbReference>
<dbReference type="GeneID" id="110707518"/>